<evidence type="ECO:0000259" key="2">
    <source>
        <dbReference type="PROSITE" id="PS51832"/>
    </source>
</evidence>
<reference evidence="3" key="1">
    <citation type="journal article" date="2020" name="mSystems">
        <title>Genome- and Community-Level Interaction Insights into Carbon Utilization and Element Cycling Functions of Hydrothermarchaeota in Hydrothermal Sediment.</title>
        <authorList>
            <person name="Zhou Z."/>
            <person name="Liu Y."/>
            <person name="Xu W."/>
            <person name="Pan J."/>
            <person name="Luo Z.H."/>
            <person name="Li M."/>
        </authorList>
    </citation>
    <scope>NUCLEOTIDE SEQUENCE [LARGE SCALE GENOMIC DNA]</scope>
    <source>
        <strain evidence="3">HyVt-458</strain>
    </source>
</reference>
<dbReference type="Pfam" id="PF13487">
    <property type="entry name" value="HD_5"/>
    <property type="match status" value="1"/>
</dbReference>
<dbReference type="NCBIfam" id="TIGR00277">
    <property type="entry name" value="HDIG"/>
    <property type="match status" value="1"/>
</dbReference>
<dbReference type="InterPro" id="IPR006675">
    <property type="entry name" value="HDIG_dom"/>
</dbReference>
<evidence type="ECO:0000313" key="3">
    <source>
        <dbReference type="EMBL" id="HEC05390.1"/>
    </source>
</evidence>
<feature type="domain" description="HD-GYP" evidence="2">
    <location>
        <begin position="181"/>
        <end position="377"/>
    </location>
</feature>
<dbReference type="CDD" id="cd00077">
    <property type="entry name" value="HDc"/>
    <property type="match status" value="1"/>
</dbReference>
<dbReference type="PROSITE" id="PS51832">
    <property type="entry name" value="HD_GYP"/>
    <property type="match status" value="1"/>
</dbReference>
<proteinExistence type="predicted"/>
<dbReference type="SUPFAM" id="SSF109604">
    <property type="entry name" value="HD-domain/PDEase-like"/>
    <property type="match status" value="1"/>
</dbReference>
<dbReference type="PANTHER" id="PTHR43155">
    <property type="entry name" value="CYCLIC DI-GMP PHOSPHODIESTERASE PA4108-RELATED"/>
    <property type="match status" value="1"/>
</dbReference>
<dbReference type="GO" id="GO:0008081">
    <property type="term" value="F:phosphoric diester hydrolase activity"/>
    <property type="evidence" value="ECO:0007669"/>
    <property type="project" value="UniProtKB-ARBA"/>
</dbReference>
<organism evidence="3">
    <name type="scientific">Thiolapillus brandeum</name>
    <dbReference type="NCBI Taxonomy" id="1076588"/>
    <lineage>
        <taxon>Bacteria</taxon>
        <taxon>Pseudomonadati</taxon>
        <taxon>Pseudomonadota</taxon>
        <taxon>Gammaproteobacteria</taxon>
        <taxon>Chromatiales</taxon>
        <taxon>Sedimenticolaceae</taxon>
        <taxon>Thiolapillus</taxon>
    </lineage>
</organism>
<dbReference type="PANTHER" id="PTHR43155:SF2">
    <property type="entry name" value="CYCLIC DI-GMP PHOSPHODIESTERASE PA4108"/>
    <property type="match status" value="1"/>
</dbReference>
<dbReference type="Pfam" id="PF11871">
    <property type="entry name" value="DUF3391"/>
    <property type="match status" value="1"/>
</dbReference>
<gene>
    <name evidence="3" type="ORF">ENJ12_00930</name>
</gene>
<name>A0A831WAP0_9GAMM</name>
<dbReference type="InterPro" id="IPR037522">
    <property type="entry name" value="HD_GYP_dom"/>
</dbReference>
<comment type="caution">
    <text evidence="3">The sequence shown here is derived from an EMBL/GenBank/DDBJ whole genome shotgun (WGS) entry which is preliminary data.</text>
</comment>
<dbReference type="InterPro" id="IPR021812">
    <property type="entry name" value="DUF3391"/>
</dbReference>
<dbReference type="Gene3D" id="1.10.3210.10">
    <property type="entry name" value="Hypothetical protein af1432"/>
    <property type="match status" value="1"/>
</dbReference>
<dbReference type="EMBL" id="DRLF01000034">
    <property type="protein sequence ID" value="HEC05390.1"/>
    <property type="molecule type" value="Genomic_DNA"/>
</dbReference>
<feature type="compositionally biased region" description="Polar residues" evidence="1">
    <location>
        <begin position="84"/>
        <end position="96"/>
    </location>
</feature>
<sequence length="453" mass="50526">MKTDHSDDLTYHQLEKLKIQSDKLMFGMYVCELDRPWSETPFLLQGFTLRDVEDIAEIQKHCEYVYIDVRKSTHGKEAAPSPPDTGSRQAPMNPSRSSILKTTSAASPKGGIFEGLGLHIKTSKQQPAPPEDDTAFLRSLKTSINNRENTRKLVKSIMEDIRLGKSIDTPAAKEAVAACVDNVMMNKDANLLLTRLRNKDEYTSEHSLNVAIISIAFGRHVGMNRAELNVLGLCGLLHDMGKMLTPIDILNKPGKLTEDEMAVMKHHPLDGKEILLNSDKVMDVVIDTAYGHHERLKGQGYPRGVQATEIPLYTRMVTIADVFDAVTGDRVYRRGETAETALSILHRNAGSAFDESLVMQFIQNIGTYPLGSIVEMSNGEVGIVVDNNPTHRLRPKIKLLMTNAKETREPHTIDLATHPRDIAGNPYRIKTSHRPGSFGINLTEHINSYVKRD</sequence>
<dbReference type="SMART" id="SM00471">
    <property type="entry name" value="HDc"/>
    <property type="match status" value="1"/>
</dbReference>
<dbReference type="AlphaFoldDB" id="A0A831WAP0"/>
<protein>
    <submittedName>
        <fullName evidence="3">HD-GYP domain-containing protein</fullName>
    </submittedName>
</protein>
<feature type="region of interest" description="Disordered" evidence="1">
    <location>
        <begin position="73"/>
        <end position="96"/>
    </location>
</feature>
<dbReference type="InterPro" id="IPR003607">
    <property type="entry name" value="HD/PDEase_dom"/>
</dbReference>
<evidence type="ECO:0000256" key="1">
    <source>
        <dbReference type="SAM" id="MobiDB-lite"/>
    </source>
</evidence>
<accession>A0A831WAP0</accession>
<dbReference type="Proteomes" id="UP000886339">
    <property type="component" value="Unassembled WGS sequence"/>
</dbReference>